<feature type="non-terminal residue" evidence="8">
    <location>
        <position position="638"/>
    </location>
</feature>
<feature type="compositionally biased region" description="Low complexity" evidence="7">
    <location>
        <begin position="619"/>
        <end position="638"/>
    </location>
</feature>
<sequence length="638" mass="67717">AQLSCLARLLAAKNLTANFGSFPSDLLLFFNPSEVPAGTCREFYARASRGNLDLLPRGSSRRTRLLRGALTCLVSGDGTGGEQGPPPRTWRGTRLAGLSQRVRGSRLEPQQLGSLGALVCDLEPGTIPASGPAILDNLKLCPALTGAQQDALNALLLTGDTAYGDPSSWDLRTLQDLGPLVLALNQTTLSLVAEAVREDFRRSVAAAYSSQGHSQREKSLILLRAFAAASAASQPRLKRNADGCPPEPITADSVLTLSPEELDLCLSNDVLIENLEAFLELPIPLEYSKILKKKVDQSFPSGIPEEQLKRLGVLSRLYTEQEISQWSVTSSDTLSALLSPSGGEWEDSQVQQLVSRYLALGGSLTGPLLQEIGGKRLCSLREEQIQQIPAEAIGTAGKLNISWCSQSKKEQLYRKAREAFASLASTPGPYYCRIQPYLGGAPAEDLKDLANAGVAINMDMDTFLTLNPEELQKLSVTDVKHLLGENLPKLKEAENETSVVSWVKIQSQRELDCVLDIGLQGGLQEPTGTASPARPTTPASVTSTATVPTPARPTTSASVTSTATVPTPARPTTSASVTSTATVPTPARVPPPLPTAPTTSARVPSLPTVPAPTAMTSHSTPQSSTVSPRTPTPSTLSP</sequence>
<dbReference type="PANTHER" id="PTHR23412:SF15">
    <property type="entry name" value="MESOTHELIN-LIKE PROTEIN"/>
    <property type="match status" value="1"/>
</dbReference>
<dbReference type="PANTHER" id="PTHR23412">
    <property type="entry name" value="STEREOCILIN RELATED"/>
    <property type="match status" value="1"/>
</dbReference>
<protein>
    <submittedName>
        <fullName evidence="8">MSLNL protein</fullName>
    </submittedName>
</protein>
<dbReference type="AlphaFoldDB" id="A0A851EJA7"/>
<evidence type="ECO:0000313" key="9">
    <source>
        <dbReference type="Proteomes" id="UP000604080"/>
    </source>
</evidence>
<proteinExistence type="inferred from homology"/>
<dbReference type="EMBL" id="WEIT01027531">
    <property type="protein sequence ID" value="NWI80238.1"/>
    <property type="molecule type" value="Genomic_DNA"/>
</dbReference>
<dbReference type="GO" id="GO:0009986">
    <property type="term" value="C:cell surface"/>
    <property type="evidence" value="ECO:0007669"/>
    <property type="project" value="TreeGrafter"/>
</dbReference>
<keyword evidence="5" id="KW-0472">Membrane</keyword>
<dbReference type="Proteomes" id="UP000604080">
    <property type="component" value="Unassembled WGS sequence"/>
</dbReference>
<keyword evidence="4" id="KW-0130">Cell adhesion</keyword>
<comment type="similarity">
    <text evidence="2">Belongs to the mesothelin family.</text>
</comment>
<gene>
    <name evidence="8" type="primary">Mslnl</name>
    <name evidence="8" type="ORF">DRYGAM_R14151</name>
</gene>
<feature type="non-terminal residue" evidence="8">
    <location>
        <position position="1"/>
    </location>
</feature>
<accession>A0A851EJA7</accession>
<keyword evidence="3" id="KW-0732">Signal</keyword>
<dbReference type="GO" id="GO:0007160">
    <property type="term" value="P:cell-matrix adhesion"/>
    <property type="evidence" value="ECO:0007669"/>
    <property type="project" value="TreeGrafter"/>
</dbReference>
<dbReference type="InterPro" id="IPR026664">
    <property type="entry name" value="Stereocilin-rel"/>
</dbReference>
<evidence type="ECO:0000256" key="1">
    <source>
        <dbReference type="ARBA" id="ARBA00004370"/>
    </source>
</evidence>
<dbReference type="Pfam" id="PF06060">
    <property type="entry name" value="Mesothelin"/>
    <property type="match status" value="2"/>
</dbReference>
<evidence type="ECO:0000256" key="3">
    <source>
        <dbReference type="ARBA" id="ARBA00022729"/>
    </source>
</evidence>
<name>A0A851EJA7_9CORV</name>
<reference evidence="8" key="1">
    <citation type="submission" date="2019-10" db="EMBL/GenBank/DDBJ databases">
        <title>Bird 10,000 Genomes (B10K) Project - Family phase.</title>
        <authorList>
            <person name="Zhang G."/>
        </authorList>
    </citation>
    <scope>NUCLEOTIDE SEQUENCE</scope>
    <source>
        <strain evidence="8">B10K-DU-002-56</strain>
        <tissue evidence="8">Muscle</tissue>
    </source>
</reference>
<organism evidence="8 9">
    <name type="scientific">Dryoscopus gambensis</name>
    <dbReference type="NCBI Taxonomy" id="85069"/>
    <lineage>
        <taxon>Eukaryota</taxon>
        <taxon>Metazoa</taxon>
        <taxon>Chordata</taxon>
        <taxon>Craniata</taxon>
        <taxon>Vertebrata</taxon>
        <taxon>Euteleostomi</taxon>
        <taxon>Archelosauria</taxon>
        <taxon>Archosauria</taxon>
        <taxon>Dinosauria</taxon>
        <taxon>Saurischia</taxon>
        <taxon>Theropoda</taxon>
        <taxon>Coelurosauria</taxon>
        <taxon>Aves</taxon>
        <taxon>Neognathae</taxon>
        <taxon>Neoaves</taxon>
        <taxon>Telluraves</taxon>
        <taxon>Australaves</taxon>
        <taxon>Passeriformes</taxon>
        <taxon>Corvoidea</taxon>
        <taxon>Malaconotidae</taxon>
        <taxon>Dryoscopus</taxon>
    </lineage>
</organism>
<keyword evidence="6" id="KW-0325">Glycoprotein</keyword>
<feature type="region of interest" description="Disordered" evidence="7">
    <location>
        <begin position="524"/>
        <end position="638"/>
    </location>
</feature>
<evidence type="ECO:0000256" key="5">
    <source>
        <dbReference type="ARBA" id="ARBA00023136"/>
    </source>
</evidence>
<comment type="caution">
    <text evidence="8">The sequence shown here is derived from an EMBL/GenBank/DDBJ whole genome shotgun (WGS) entry which is preliminary data.</text>
</comment>
<comment type="subcellular location">
    <subcellularLocation>
        <location evidence="1">Membrane</location>
    </subcellularLocation>
</comment>
<evidence type="ECO:0000256" key="6">
    <source>
        <dbReference type="ARBA" id="ARBA00023180"/>
    </source>
</evidence>
<evidence type="ECO:0000313" key="8">
    <source>
        <dbReference type="EMBL" id="NWI80238.1"/>
    </source>
</evidence>
<evidence type="ECO:0000256" key="7">
    <source>
        <dbReference type="SAM" id="MobiDB-lite"/>
    </source>
</evidence>
<dbReference type="GO" id="GO:0016020">
    <property type="term" value="C:membrane"/>
    <property type="evidence" value="ECO:0007669"/>
    <property type="project" value="UniProtKB-SubCell"/>
</dbReference>
<keyword evidence="9" id="KW-1185">Reference proteome</keyword>
<evidence type="ECO:0000256" key="2">
    <source>
        <dbReference type="ARBA" id="ARBA00011016"/>
    </source>
</evidence>
<feature type="compositionally biased region" description="Low complexity" evidence="7">
    <location>
        <begin position="526"/>
        <end position="586"/>
    </location>
</feature>
<evidence type="ECO:0000256" key="4">
    <source>
        <dbReference type="ARBA" id="ARBA00022889"/>
    </source>
</evidence>
<dbReference type="InterPro" id="IPR010335">
    <property type="entry name" value="Mesothelin"/>
</dbReference>